<feature type="transmembrane region" description="Helical" evidence="1">
    <location>
        <begin position="12"/>
        <end position="27"/>
    </location>
</feature>
<dbReference type="Proteomes" id="UP000184997">
    <property type="component" value="Unassembled WGS sequence"/>
</dbReference>
<reference evidence="3" key="1">
    <citation type="submission" date="2016-07" db="EMBL/GenBank/DDBJ databases">
        <authorList>
            <person name="Florea S."/>
            <person name="Webb J.S."/>
            <person name="Jaromczyk J."/>
            <person name="Schardl C.L."/>
        </authorList>
    </citation>
    <scope>NUCLEOTIDE SEQUENCE [LARGE SCALE GENOMIC DNA]</scope>
</reference>
<evidence type="ECO:0000313" key="2">
    <source>
        <dbReference type="EMBL" id="SBV88897.1"/>
    </source>
</evidence>
<accession>A0A1M4JKN0</accession>
<evidence type="ECO:0000256" key="1">
    <source>
        <dbReference type="SAM" id="Phobius"/>
    </source>
</evidence>
<proteinExistence type="predicted"/>
<dbReference type="AlphaFoldDB" id="A0A1M4JKN0"/>
<dbReference type="RefSeq" id="WP_009606829.1">
    <property type="nucleotide sequence ID" value="NZ_CP076252.1"/>
</dbReference>
<keyword evidence="1" id="KW-0812">Transmembrane</keyword>
<organism evidence="2 3">
    <name type="scientific">Xanthomonas graminis pv. graminis</name>
    <dbReference type="NCBI Taxonomy" id="134874"/>
    <lineage>
        <taxon>Bacteria</taxon>
        <taxon>Pseudomonadati</taxon>
        <taxon>Pseudomonadota</taxon>
        <taxon>Gammaproteobacteria</taxon>
        <taxon>Lysobacterales</taxon>
        <taxon>Lysobacteraceae</taxon>
        <taxon>Xanthomonas</taxon>
        <taxon>Xanthomonas translucens group</taxon>
        <taxon>Xanthomonas graminis</taxon>
    </lineage>
</organism>
<keyword evidence="1" id="KW-0472">Membrane</keyword>
<keyword evidence="1" id="KW-1133">Transmembrane helix</keyword>
<dbReference type="EMBL" id="FLUK01000227">
    <property type="protein sequence ID" value="SBV88897.1"/>
    <property type="molecule type" value="Genomic_DNA"/>
</dbReference>
<evidence type="ECO:0000313" key="3">
    <source>
        <dbReference type="Proteomes" id="UP000184997"/>
    </source>
</evidence>
<name>A0A1M4JKN0_9XANT</name>
<feature type="transmembrane region" description="Helical" evidence="1">
    <location>
        <begin position="58"/>
        <end position="76"/>
    </location>
</feature>
<gene>
    <name evidence="2" type="ORF">XTGNCPPB3709_2848</name>
</gene>
<protein>
    <submittedName>
        <fullName evidence="2">Uncharacterized protein</fullName>
    </submittedName>
</protein>
<sequence>MLHSINKEFFDGLALVVPIALVVRLGGGKLNWTMLAAILASVTVARSVQIVFALPELVFPVLCGGLIVPCVLLAMSRSKGRVARGKFRGNAE</sequence>